<keyword evidence="5 7" id="KW-0472">Membrane</keyword>
<feature type="disulfide bond" evidence="6">
    <location>
        <begin position="146"/>
        <end position="177"/>
    </location>
</feature>
<reference evidence="8" key="1">
    <citation type="submission" date="2009-03" db="EMBL/GenBank/DDBJ databases">
        <title>Osmerus mordax full-length cDNAs.</title>
        <authorList>
            <person name="von Schalburg K."/>
            <person name="Leong J."/>
            <person name="Cooper G."/>
            <person name="Davidson W.S."/>
            <person name="Koop B.F."/>
        </authorList>
    </citation>
    <scope>NUCLEOTIDE SEQUENCE</scope>
    <source>
        <tissue evidence="8">Brain</tissue>
    </source>
</reference>
<evidence type="ECO:0000256" key="3">
    <source>
        <dbReference type="ARBA" id="ARBA00022692"/>
    </source>
</evidence>
<dbReference type="InterPro" id="IPR000301">
    <property type="entry name" value="Tetraspanin_animals"/>
</dbReference>
<dbReference type="RefSeq" id="XP_067095303.1">
    <property type="nucleotide sequence ID" value="XM_067239202.1"/>
</dbReference>
<dbReference type="PANTHER" id="PTHR19282:SF456">
    <property type="entry name" value="CD63 MOLECULE"/>
    <property type="match status" value="1"/>
</dbReference>
<feature type="transmembrane region" description="Helical" evidence="7">
    <location>
        <begin position="55"/>
        <end position="76"/>
    </location>
</feature>
<dbReference type="PROSITE" id="PS00421">
    <property type="entry name" value="TM4_1"/>
    <property type="match status" value="1"/>
</dbReference>
<feature type="transmembrane region" description="Helical" evidence="7">
    <location>
        <begin position="83"/>
        <end position="107"/>
    </location>
</feature>
<dbReference type="InterPro" id="IPR018499">
    <property type="entry name" value="Tetraspanin/Peripherin"/>
</dbReference>
<dbReference type="Gene3D" id="1.10.1450.10">
    <property type="entry name" value="Tetraspanin"/>
    <property type="match status" value="1"/>
</dbReference>
<dbReference type="EMBL" id="BT075605">
    <property type="protein sequence ID" value="ACO10029.1"/>
    <property type="molecule type" value="mRNA"/>
</dbReference>
<dbReference type="PRINTS" id="PR00259">
    <property type="entry name" value="TMFOUR"/>
</dbReference>
<dbReference type="GO" id="GO:1900746">
    <property type="term" value="P:regulation of vascular endothelial growth factor signaling pathway"/>
    <property type="evidence" value="ECO:0007669"/>
    <property type="project" value="TreeGrafter"/>
</dbReference>
<dbReference type="GeneID" id="136945414"/>
<sequence>MAVEGAMKCVKFLLFLFNFIFWLCGLALITLGILVQVAMHNSPVIQNASASSVPLVVIGIGVVIFFIAFFGCCGAWKESNCMLTMFSVLVGLIILTEIGAAISGYVFRAKLAVIVKDGLTESIIKYNNGTKEFRETVDKLQESLHCCGVNSSADWIRYRPDENSVPDSCCINVTVSCGIGTMHNPATVNQKGCQTAVEAVLKKNILWVVVAALVIAFLQVTGIIFACMLMRGIRSGYEVM</sequence>
<evidence type="ECO:0000313" key="8">
    <source>
        <dbReference type="EMBL" id="ACO10029.1"/>
    </source>
</evidence>
<evidence type="ECO:0000256" key="1">
    <source>
        <dbReference type="ARBA" id="ARBA00004141"/>
    </source>
</evidence>
<dbReference type="SUPFAM" id="SSF48652">
    <property type="entry name" value="Tetraspanin"/>
    <property type="match status" value="1"/>
</dbReference>
<dbReference type="InterPro" id="IPR018503">
    <property type="entry name" value="Tetraspanin_CS"/>
</dbReference>
<evidence type="ECO:0000256" key="6">
    <source>
        <dbReference type="PIRSR" id="PIRSR002419-1"/>
    </source>
</evidence>
<evidence type="ECO:0000256" key="7">
    <source>
        <dbReference type="RuleBase" id="RU361218"/>
    </source>
</evidence>
<organism evidence="8">
    <name type="scientific">Osmerus mordax</name>
    <name type="common">Rainbow smelt</name>
    <name type="synonym">Atherina mordax</name>
    <dbReference type="NCBI Taxonomy" id="8014"/>
    <lineage>
        <taxon>Eukaryota</taxon>
        <taxon>Metazoa</taxon>
        <taxon>Chordata</taxon>
        <taxon>Craniata</taxon>
        <taxon>Vertebrata</taxon>
        <taxon>Euteleostomi</taxon>
        <taxon>Actinopterygii</taxon>
        <taxon>Neopterygii</taxon>
        <taxon>Teleostei</taxon>
        <taxon>Stomiati</taxon>
        <taxon>Osmeriformes</taxon>
        <taxon>Osmeridae</taxon>
        <taxon>Osmerus</taxon>
    </lineage>
</organism>
<evidence type="ECO:0000256" key="4">
    <source>
        <dbReference type="ARBA" id="ARBA00022989"/>
    </source>
</evidence>
<proteinExistence type="evidence at transcript level"/>
<dbReference type="RefSeq" id="XP_067095304.1">
    <property type="nucleotide sequence ID" value="XM_067239203.1"/>
</dbReference>
<dbReference type="PANTHER" id="PTHR19282">
    <property type="entry name" value="TETRASPANIN"/>
    <property type="match status" value="1"/>
</dbReference>
<keyword evidence="4 7" id="KW-1133">Transmembrane helix</keyword>
<dbReference type="GO" id="GO:0005886">
    <property type="term" value="C:plasma membrane"/>
    <property type="evidence" value="ECO:0007669"/>
    <property type="project" value="TreeGrafter"/>
</dbReference>
<evidence type="ECO:0000256" key="2">
    <source>
        <dbReference type="ARBA" id="ARBA00006840"/>
    </source>
</evidence>
<dbReference type="Pfam" id="PF00335">
    <property type="entry name" value="Tetraspanin"/>
    <property type="match status" value="1"/>
</dbReference>
<evidence type="ECO:0000256" key="5">
    <source>
        <dbReference type="ARBA" id="ARBA00023136"/>
    </source>
</evidence>
<comment type="similarity">
    <text evidence="2 7">Belongs to the tetraspanin (TM4SF) family.</text>
</comment>
<name>C1BLX6_OSMMO</name>
<feature type="transmembrane region" description="Helical" evidence="7">
    <location>
        <begin position="205"/>
        <end position="230"/>
    </location>
</feature>
<keyword evidence="6" id="KW-1015">Disulfide bond</keyword>
<dbReference type="AlphaFoldDB" id="C1BLX6"/>
<dbReference type="InterPro" id="IPR008952">
    <property type="entry name" value="Tetraspanin_EC2_sf"/>
</dbReference>
<gene>
    <name evidence="8" type="primary">CD63</name>
</gene>
<comment type="subcellular location">
    <subcellularLocation>
        <location evidence="1 7">Membrane</location>
        <topology evidence="1 7">Multi-pass membrane protein</topology>
    </subcellularLocation>
</comment>
<protein>
    <recommendedName>
        <fullName evidence="7">Tetraspanin</fullName>
    </recommendedName>
</protein>
<keyword evidence="3 7" id="KW-0812">Transmembrane</keyword>
<accession>C1BLX6</accession>
<feature type="transmembrane region" description="Helical" evidence="7">
    <location>
        <begin position="12"/>
        <end position="35"/>
    </location>
</feature>
<dbReference type="PIRSF" id="PIRSF002419">
    <property type="entry name" value="Tetraspanin"/>
    <property type="match status" value="1"/>
</dbReference>